<reference evidence="5 6" key="1">
    <citation type="submission" date="2017-09" db="EMBL/GenBank/DDBJ databases">
        <title>Sphingomonas ginsenosidimutans KACC 14949, whole genome shotgun sequence.</title>
        <authorList>
            <person name="Feng G."/>
            <person name="Zhu H."/>
        </authorList>
    </citation>
    <scope>NUCLEOTIDE SEQUENCE [LARGE SCALE GENOMIC DNA]</scope>
    <source>
        <strain evidence="5 6">KACC 14949</strain>
    </source>
</reference>
<dbReference type="EMBL" id="NWVD01000001">
    <property type="protein sequence ID" value="PCG10866.1"/>
    <property type="molecule type" value="Genomic_DNA"/>
</dbReference>
<proteinExistence type="inferred from homology"/>
<sequence>MLGILVAWFVKPDPAALVALLAVTLPIYAGTALNSRAFAISTLRRGSGGVSIALRSLAFSFAALFLLVYFIRSEQFIPRSMLLTTMVASAVLLGGFRIAVGSYIHRHLNDRLLAEMVIFDRARTQVPDRMIQIDAETTGIVPDLADPVALHRFGELVRDMDRVVIVCEPDARADWAMMLKGANVLGEVMVDDIGSFGAFGISAVAHHPTLLVASGPLTLSQRVTKRLFDLALCIPALIALAPVLLLTALAVKLDSRGPVFFRQRRVGRGNAFFEILKFRSMHVAECDADGNVSAGRSDSRVTRVGRFIRSTSIDELPQLFNVVFGSMSLVGPRPHALGSLAGTQLFWEIDNRYWHRHACKPGLTGLAQVRGFRGATHRREDLTNRLQADLEYLNGWSIWRDISIIFATLRVVVHRNAF</sequence>
<dbReference type="PANTHER" id="PTHR30576:SF0">
    <property type="entry name" value="UNDECAPRENYL-PHOSPHATE N-ACETYLGALACTOSAMINYL 1-PHOSPHATE TRANSFERASE-RELATED"/>
    <property type="match status" value="1"/>
</dbReference>
<feature type="transmembrane region" description="Helical" evidence="3">
    <location>
        <begin position="15"/>
        <end position="40"/>
    </location>
</feature>
<keyword evidence="3" id="KW-0812">Transmembrane</keyword>
<keyword evidence="3" id="KW-1133">Transmembrane helix</keyword>
<dbReference type="Pfam" id="PF02397">
    <property type="entry name" value="Bac_transf"/>
    <property type="match status" value="1"/>
</dbReference>
<evidence type="ECO:0000313" key="6">
    <source>
        <dbReference type="Proteomes" id="UP000218784"/>
    </source>
</evidence>
<evidence type="ECO:0000313" key="5">
    <source>
        <dbReference type="EMBL" id="PCG10866.1"/>
    </source>
</evidence>
<evidence type="ECO:0000256" key="3">
    <source>
        <dbReference type="SAM" id="Phobius"/>
    </source>
</evidence>
<keyword evidence="2" id="KW-0270">Exopolysaccharide synthesis</keyword>
<name>A0A2A4I270_9SPHN</name>
<dbReference type="PANTHER" id="PTHR30576">
    <property type="entry name" value="COLANIC BIOSYNTHESIS UDP-GLUCOSE LIPID CARRIER TRANSFERASE"/>
    <property type="match status" value="1"/>
</dbReference>
<dbReference type="GO" id="GO:0016780">
    <property type="term" value="F:phosphotransferase activity, for other substituted phosphate groups"/>
    <property type="evidence" value="ECO:0007669"/>
    <property type="project" value="TreeGrafter"/>
</dbReference>
<dbReference type="AlphaFoldDB" id="A0A2A4I270"/>
<dbReference type="InterPro" id="IPR003362">
    <property type="entry name" value="Bact_transf"/>
</dbReference>
<keyword evidence="5" id="KW-0808">Transferase</keyword>
<feature type="transmembrane region" description="Helical" evidence="3">
    <location>
        <begin position="52"/>
        <end position="71"/>
    </location>
</feature>
<organism evidence="5 6">
    <name type="scientific">Sphingomonas ginsenosidimutans</name>
    <dbReference type="NCBI Taxonomy" id="862134"/>
    <lineage>
        <taxon>Bacteria</taxon>
        <taxon>Pseudomonadati</taxon>
        <taxon>Pseudomonadota</taxon>
        <taxon>Alphaproteobacteria</taxon>
        <taxon>Sphingomonadales</taxon>
        <taxon>Sphingomonadaceae</taxon>
        <taxon>Sphingomonas</taxon>
    </lineage>
</organism>
<gene>
    <name evidence="5" type="ORF">COA17_01155</name>
</gene>
<feature type="domain" description="Bacterial sugar transferase" evidence="4">
    <location>
        <begin position="225"/>
        <end position="413"/>
    </location>
</feature>
<dbReference type="Proteomes" id="UP000218784">
    <property type="component" value="Unassembled WGS sequence"/>
</dbReference>
<accession>A0A2A4I270</accession>
<protein>
    <submittedName>
        <fullName evidence="5">Sugar transferase</fullName>
    </submittedName>
</protein>
<comment type="caution">
    <text evidence="5">The sequence shown here is derived from an EMBL/GenBank/DDBJ whole genome shotgun (WGS) entry which is preliminary data.</text>
</comment>
<comment type="similarity">
    <text evidence="1">Belongs to the bacterial sugar transferase family.</text>
</comment>
<keyword evidence="3" id="KW-0472">Membrane</keyword>
<keyword evidence="6" id="KW-1185">Reference proteome</keyword>
<evidence type="ECO:0000256" key="1">
    <source>
        <dbReference type="ARBA" id="ARBA00006464"/>
    </source>
</evidence>
<dbReference type="GO" id="GO:0000271">
    <property type="term" value="P:polysaccharide biosynthetic process"/>
    <property type="evidence" value="ECO:0007669"/>
    <property type="project" value="UniProtKB-KW"/>
</dbReference>
<feature type="transmembrane region" description="Helical" evidence="3">
    <location>
        <begin position="83"/>
        <end position="104"/>
    </location>
</feature>
<evidence type="ECO:0000256" key="2">
    <source>
        <dbReference type="ARBA" id="ARBA00023169"/>
    </source>
</evidence>
<feature type="transmembrane region" description="Helical" evidence="3">
    <location>
        <begin position="227"/>
        <end position="251"/>
    </location>
</feature>
<evidence type="ECO:0000259" key="4">
    <source>
        <dbReference type="Pfam" id="PF02397"/>
    </source>
</evidence>